<evidence type="ECO:0000256" key="1">
    <source>
        <dbReference type="ARBA" id="ARBA00022737"/>
    </source>
</evidence>
<dbReference type="VEuPathDB" id="FungiDB:BD410DRAFT_798584"/>
<dbReference type="Gene3D" id="3.40.50.300">
    <property type="entry name" value="P-loop containing nucleotide triphosphate hydrolases"/>
    <property type="match status" value="1"/>
</dbReference>
<dbReference type="SUPFAM" id="SSF52540">
    <property type="entry name" value="P-loop containing nucleoside triphosphate hydrolases"/>
    <property type="match status" value="1"/>
</dbReference>
<evidence type="ECO:0000313" key="2">
    <source>
        <dbReference type="EMBL" id="TDL30199.1"/>
    </source>
</evidence>
<organism evidence="2 3">
    <name type="scientific">Rickenella mellea</name>
    <dbReference type="NCBI Taxonomy" id="50990"/>
    <lineage>
        <taxon>Eukaryota</taxon>
        <taxon>Fungi</taxon>
        <taxon>Dikarya</taxon>
        <taxon>Basidiomycota</taxon>
        <taxon>Agaricomycotina</taxon>
        <taxon>Agaricomycetes</taxon>
        <taxon>Hymenochaetales</taxon>
        <taxon>Rickenellaceae</taxon>
        <taxon>Rickenella</taxon>
    </lineage>
</organism>
<evidence type="ECO:0000313" key="3">
    <source>
        <dbReference type="Proteomes" id="UP000294933"/>
    </source>
</evidence>
<gene>
    <name evidence="2" type="ORF">BD410DRAFT_798584</name>
</gene>
<dbReference type="STRING" id="50990.A0A4R5XG73"/>
<dbReference type="OrthoDB" id="2110130at2759"/>
<dbReference type="AlphaFoldDB" id="A0A4R5XG73"/>
<dbReference type="EMBL" id="ML170156">
    <property type="protein sequence ID" value="TDL30199.1"/>
    <property type="molecule type" value="Genomic_DNA"/>
</dbReference>
<keyword evidence="1" id="KW-0677">Repeat</keyword>
<name>A0A4R5XG73_9AGAM</name>
<protein>
    <submittedName>
        <fullName evidence="2">Uncharacterized protein</fullName>
    </submittedName>
</protein>
<dbReference type="InterPro" id="IPR050611">
    <property type="entry name" value="ABCF"/>
</dbReference>
<dbReference type="InterPro" id="IPR027417">
    <property type="entry name" value="P-loop_NTPase"/>
</dbReference>
<accession>A0A4R5XG73</accession>
<reference evidence="2 3" key="1">
    <citation type="submission" date="2018-06" db="EMBL/GenBank/DDBJ databases">
        <title>A transcriptomic atlas of mushroom development highlights an independent origin of complex multicellularity.</title>
        <authorList>
            <consortium name="DOE Joint Genome Institute"/>
            <person name="Krizsan K."/>
            <person name="Almasi E."/>
            <person name="Merenyi Z."/>
            <person name="Sahu N."/>
            <person name="Viragh M."/>
            <person name="Koszo T."/>
            <person name="Mondo S."/>
            <person name="Kiss B."/>
            <person name="Balint B."/>
            <person name="Kues U."/>
            <person name="Barry K."/>
            <person name="Hegedus J.C."/>
            <person name="Henrissat B."/>
            <person name="Johnson J."/>
            <person name="Lipzen A."/>
            <person name="Ohm R."/>
            <person name="Nagy I."/>
            <person name="Pangilinan J."/>
            <person name="Yan J."/>
            <person name="Xiong Y."/>
            <person name="Grigoriev I.V."/>
            <person name="Hibbett D.S."/>
            <person name="Nagy L.G."/>
        </authorList>
    </citation>
    <scope>NUCLEOTIDE SEQUENCE [LARGE SCALE GENOMIC DNA]</scope>
    <source>
        <strain evidence="2 3">SZMC22713</strain>
    </source>
</reference>
<dbReference type="Proteomes" id="UP000294933">
    <property type="component" value="Unassembled WGS sequence"/>
</dbReference>
<sequence length="283" mass="31842">MLPPYVPSTPFHALNRLPGANSVLAGCTLDIPQHDRQRNTSHSQMKAYDKQEGEIVHIKKHASFIASAGTAKSKQKIIDKMEAAGLVEKVETQRSLRFNFEDMSKLPPPILAFNDVAFSYSGKENYLYQSVYFGTEFGLLPPLTPSKYSNLSHESLPYEKSLIEYFDALYTEKYPNEDVMAQRAQLGRFGLSGQHQTSPIRQLSDGLRDRVVFAPLAMEHPHIHLLAEPTNHLDMTSIDALARTIKNLVSQVAEELWVVKNKKIGNLTREDITIADLLSYSRA</sequence>
<proteinExistence type="predicted"/>
<keyword evidence="3" id="KW-1185">Reference proteome</keyword>
<dbReference type="GO" id="GO:0005524">
    <property type="term" value="F:ATP binding"/>
    <property type="evidence" value="ECO:0007669"/>
    <property type="project" value="TreeGrafter"/>
</dbReference>
<dbReference type="PANTHER" id="PTHR19211">
    <property type="entry name" value="ATP-BINDING TRANSPORT PROTEIN-RELATED"/>
    <property type="match status" value="1"/>
</dbReference>
<dbReference type="PANTHER" id="PTHR19211:SF15">
    <property type="entry name" value="ATP-BINDING CASSETTE SUB-FAMILY F MEMBER 2"/>
    <property type="match status" value="1"/>
</dbReference>